<feature type="domain" description="Type I restriction modification DNA specificity" evidence="5">
    <location>
        <begin position="217"/>
        <end position="392"/>
    </location>
</feature>
<name>A0A0A1ZVD4_PROMR</name>
<dbReference type="InterPro" id="IPR044946">
    <property type="entry name" value="Restrct_endonuc_typeI_TRD_sf"/>
</dbReference>
<dbReference type="InterPro" id="IPR052021">
    <property type="entry name" value="Type-I_RS_S_subunit"/>
</dbReference>
<feature type="domain" description="Type I restriction modification DNA specificity" evidence="5">
    <location>
        <begin position="1"/>
        <end position="188"/>
    </location>
</feature>
<dbReference type="SUPFAM" id="SSF116734">
    <property type="entry name" value="DNA methylase specificity domain"/>
    <property type="match status" value="2"/>
</dbReference>
<evidence type="ECO:0000256" key="2">
    <source>
        <dbReference type="ARBA" id="ARBA00022747"/>
    </source>
</evidence>
<sequence length="416" mass="46910">MSEWKSTTLKEILFIIESGSRPKGGVRIGENNKGVPSYGGENISMNGEMLYDKVRTVPNEFALGMTKGILDDKDVLINKDGANTGKTAIYNRPVGEKISTINEHLFRLRCKNGTADQEFLFHYLNSELAKKQILLLITGSAQPGLNSKFTEFVKIELPPLPEQKKIAEILSGIDKLIENIKLKIKKLEKLKISLINNLIQKGIKNYIFKDSELGKIPNNWDIVDFKDIFSKNTYGPRFNASNYAQDGNVKTIRGTDILENFNINYEQVPLAKLDTEMISNHSLNHGDIVMITTAECGCSAVFNQQNIPYICSAYAIRLEPNKKVNSNFCIYFLQSEIAKRQIQKFVRKGTVSNLPGSDVMKIRIPLPKIEEQNQIVSSLKAIEELIKYSRNKLKVNLLLKNSLSQDLLSGHKRVNV</sequence>
<dbReference type="Proteomes" id="UP000030491">
    <property type="component" value="Unassembled WGS sequence"/>
</dbReference>
<dbReference type="GO" id="GO:0009307">
    <property type="term" value="P:DNA restriction-modification system"/>
    <property type="evidence" value="ECO:0007669"/>
    <property type="project" value="UniProtKB-KW"/>
</dbReference>
<comment type="similarity">
    <text evidence="1">Belongs to the type-I restriction system S methylase family.</text>
</comment>
<dbReference type="GO" id="GO:0009035">
    <property type="term" value="F:type I site-specific deoxyribonuclease activity"/>
    <property type="evidence" value="ECO:0007669"/>
    <property type="project" value="UniProtKB-EC"/>
</dbReference>
<dbReference type="EMBL" id="JNAJ01000003">
    <property type="protein sequence ID" value="KGF93532.1"/>
    <property type="molecule type" value="Genomic_DNA"/>
</dbReference>
<gene>
    <name evidence="6" type="ORF">EU93_0161</name>
</gene>
<keyword evidence="2" id="KW-0680">Restriction system</keyword>
<dbReference type="PANTHER" id="PTHR30408:SF12">
    <property type="entry name" value="TYPE I RESTRICTION ENZYME MJAVIII SPECIFICITY SUBUNIT"/>
    <property type="match status" value="1"/>
</dbReference>
<dbReference type="Pfam" id="PF01420">
    <property type="entry name" value="Methylase_S"/>
    <property type="match status" value="2"/>
</dbReference>
<evidence type="ECO:0000259" key="5">
    <source>
        <dbReference type="Pfam" id="PF01420"/>
    </source>
</evidence>
<evidence type="ECO:0000256" key="4">
    <source>
        <dbReference type="SAM" id="Coils"/>
    </source>
</evidence>
<feature type="coiled-coil region" evidence="4">
    <location>
        <begin position="170"/>
        <end position="197"/>
    </location>
</feature>
<dbReference type="InterPro" id="IPR000055">
    <property type="entry name" value="Restrct_endonuc_typeI_TRD"/>
</dbReference>
<protein>
    <submittedName>
        <fullName evidence="6">Type I restriction-modification system</fullName>
        <ecNumber evidence="6">3.1.21.3</ecNumber>
    </submittedName>
</protein>
<evidence type="ECO:0000256" key="1">
    <source>
        <dbReference type="ARBA" id="ARBA00010923"/>
    </source>
</evidence>
<organism evidence="6 7">
    <name type="scientific">Prochlorococcus marinus str. MIT 9116</name>
    <dbReference type="NCBI Taxonomy" id="167544"/>
    <lineage>
        <taxon>Bacteria</taxon>
        <taxon>Bacillati</taxon>
        <taxon>Cyanobacteriota</taxon>
        <taxon>Cyanophyceae</taxon>
        <taxon>Synechococcales</taxon>
        <taxon>Prochlorococcaceae</taxon>
        <taxon>Prochlorococcus</taxon>
    </lineage>
</organism>
<proteinExistence type="inferred from homology"/>
<dbReference type="Gene3D" id="1.10.287.1120">
    <property type="entry name" value="Bipartite methylase S protein"/>
    <property type="match status" value="1"/>
</dbReference>
<dbReference type="Gene3D" id="3.90.220.20">
    <property type="entry name" value="DNA methylase specificity domains"/>
    <property type="match status" value="2"/>
</dbReference>
<reference evidence="7" key="1">
    <citation type="journal article" date="2014" name="Sci. Data">
        <title>Genomes of diverse isolates of the marine cyanobacterium Prochlorococcus.</title>
        <authorList>
            <person name="Biller S."/>
            <person name="Berube P."/>
            <person name="Thompson J."/>
            <person name="Kelly L."/>
            <person name="Roggensack S."/>
            <person name="Awad L."/>
            <person name="Roache-Johnson K."/>
            <person name="Ding H."/>
            <person name="Giovannoni S.J."/>
            <person name="Moore L.R."/>
            <person name="Chisholm S.W."/>
        </authorList>
    </citation>
    <scope>NUCLEOTIDE SEQUENCE [LARGE SCALE GENOMIC DNA]</scope>
</reference>
<evidence type="ECO:0000256" key="3">
    <source>
        <dbReference type="ARBA" id="ARBA00023125"/>
    </source>
</evidence>
<evidence type="ECO:0000313" key="6">
    <source>
        <dbReference type="EMBL" id="KGF93532.1"/>
    </source>
</evidence>
<keyword evidence="4" id="KW-0175">Coiled coil</keyword>
<dbReference type="RefSeq" id="WP_052045045.1">
    <property type="nucleotide sequence ID" value="NZ_JNAJ01000003.1"/>
</dbReference>
<accession>A0A0A1ZVD4</accession>
<evidence type="ECO:0000313" key="7">
    <source>
        <dbReference type="Proteomes" id="UP000030491"/>
    </source>
</evidence>
<keyword evidence="3" id="KW-0238">DNA-binding</keyword>
<comment type="caution">
    <text evidence="6">The sequence shown here is derived from an EMBL/GenBank/DDBJ whole genome shotgun (WGS) entry which is preliminary data.</text>
</comment>
<dbReference type="EC" id="3.1.21.3" evidence="6"/>
<keyword evidence="6" id="KW-0378">Hydrolase</keyword>
<dbReference type="GO" id="GO:0003677">
    <property type="term" value="F:DNA binding"/>
    <property type="evidence" value="ECO:0007669"/>
    <property type="project" value="UniProtKB-KW"/>
</dbReference>
<dbReference type="AlphaFoldDB" id="A0A0A1ZVD4"/>
<dbReference type="PANTHER" id="PTHR30408">
    <property type="entry name" value="TYPE-1 RESTRICTION ENZYME ECOKI SPECIFICITY PROTEIN"/>
    <property type="match status" value="1"/>
</dbReference>
<dbReference type="OrthoDB" id="9815652at2"/>